<dbReference type="InterPro" id="IPR050222">
    <property type="entry name" value="MATE_MdtK"/>
</dbReference>
<feature type="transmembrane region" description="Helical" evidence="2">
    <location>
        <begin position="252"/>
        <end position="277"/>
    </location>
</feature>
<evidence type="ECO:0000313" key="3">
    <source>
        <dbReference type="EMBL" id="GAA0473466.1"/>
    </source>
</evidence>
<accession>A0ABN1AD06</accession>
<feature type="transmembrane region" description="Helical" evidence="2">
    <location>
        <begin position="54"/>
        <end position="79"/>
    </location>
</feature>
<dbReference type="InterPro" id="IPR002528">
    <property type="entry name" value="MATE_fam"/>
</dbReference>
<dbReference type="EMBL" id="BAAAEM010000002">
    <property type="protein sequence ID" value="GAA0473466.1"/>
    <property type="molecule type" value="Genomic_DNA"/>
</dbReference>
<keyword evidence="2" id="KW-1133">Transmembrane helix</keyword>
<dbReference type="CDD" id="cd13131">
    <property type="entry name" value="MATE_NorM_like"/>
    <property type="match status" value="1"/>
</dbReference>
<name>A0ABN1AD06_9SPHN</name>
<dbReference type="PANTHER" id="PTHR43298:SF2">
    <property type="entry name" value="FMN_FAD EXPORTER YEEO-RELATED"/>
    <property type="match status" value="1"/>
</dbReference>
<protein>
    <submittedName>
        <fullName evidence="3">MATE family efflux transporter</fullName>
    </submittedName>
</protein>
<dbReference type="PANTHER" id="PTHR43298">
    <property type="entry name" value="MULTIDRUG RESISTANCE PROTEIN NORM-RELATED"/>
    <property type="match status" value="1"/>
</dbReference>
<dbReference type="NCBIfam" id="TIGR00797">
    <property type="entry name" value="matE"/>
    <property type="match status" value="1"/>
</dbReference>
<feature type="transmembrane region" description="Helical" evidence="2">
    <location>
        <begin position="138"/>
        <end position="158"/>
    </location>
</feature>
<organism evidence="3 4">
    <name type="scientific">Parasphingorhabdus litoris</name>
    <dbReference type="NCBI Taxonomy" id="394733"/>
    <lineage>
        <taxon>Bacteria</taxon>
        <taxon>Pseudomonadati</taxon>
        <taxon>Pseudomonadota</taxon>
        <taxon>Alphaproteobacteria</taxon>
        <taxon>Sphingomonadales</taxon>
        <taxon>Sphingomonadaceae</taxon>
        <taxon>Parasphingorhabdus</taxon>
    </lineage>
</organism>
<proteinExistence type="predicted"/>
<keyword evidence="4" id="KW-1185">Reference proteome</keyword>
<feature type="transmembrane region" description="Helical" evidence="2">
    <location>
        <begin position="198"/>
        <end position="225"/>
    </location>
</feature>
<keyword evidence="1" id="KW-0813">Transport</keyword>
<reference evidence="3 4" key="1">
    <citation type="journal article" date="2019" name="Int. J. Syst. Evol. Microbiol.">
        <title>The Global Catalogue of Microorganisms (GCM) 10K type strain sequencing project: providing services to taxonomists for standard genome sequencing and annotation.</title>
        <authorList>
            <consortium name="The Broad Institute Genomics Platform"/>
            <consortium name="The Broad Institute Genome Sequencing Center for Infectious Disease"/>
            <person name="Wu L."/>
            <person name="Ma J."/>
        </authorList>
    </citation>
    <scope>NUCLEOTIDE SEQUENCE [LARGE SCALE GENOMIC DNA]</scope>
    <source>
        <strain evidence="3 4">JCM 14162</strain>
    </source>
</reference>
<evidence type="ECO:0000256" key="1">
    <source>
        <dbReference type="ARBA" id="ARBA00022448"/>
    </source>
</evidence>
<feature type="transmembrane region" description="Helical" evidence="2">
    <location>
        <begin position="404"/>
        <end position="425"/>
    </location>
</feature>
<feature type="transmembrane region" description="Helical" evidence="2">
    <location>
        <begin position="100"/>
        <end position="118"/>
    </location>
</feature>
<dbReference type="RefSeq" id="WP_229956123.1">
    <property type="nucleotide sequence ID" value="NZ_BAAAEM010000002.1"/>
</dbReference>
<feature type="transmembrane region" description="Helical" evidence="2">
    <location>
        <begin position="327"/>
        <end position="354"/>
    </location>
</feature>
<dbReference type="Proteomes" id="UP001500713">
    <property type="component" value="Unassembled WGS sequence"/>
</dbReference>
<feature type="transmembrane region" description="Helical" evidence="2">
    <location>
        <begin position="24"/>
        <end position="48"/>
    </location>
</feature>
<feature type="transmembrane region" description="Helical" evidence="2">
    <location>
        <begin position="431"/>
        <end position="450"/>
    </location>
</feature>
<evidence type="ECO:0000313" key="4">
    <source>
        <dbReference type="Proteomes" id="UP001500713"/>
    </source>
</evidence>
<feature type="transmembrane region" description="Helical" evidence="2">
    <location>
        <begin position="366"/>
        <end position="383"/>
    </location>
</feature>
<feature type="transmembrane region" description="Helical" evidence="2">
    <location>
        <begin position="170"/>
        <end position="192"/>
    </location>
</feature>
<dbReference type="Pfam" id="PF01554">
    <property type="entry name" value="MatE"/>
    <property type="match status" value="2"/>
</dbReference>
<keyword evidence="2" id="KW-0812">Transmembrane</keyword>
<keyword evidence="2" id="KW-0472">Membrane</keyword>
<sequence length="462" mass="49993">MATAAHSFRSPNPWRHEAFVTLKLAWPLILSNLTMALIGATDVLMIGWLGARELAAATLGFNLAMSCAIFCMGLVTASAPMMASEIGRMSHSVRDVRRTFRQAIWSAVTVIIPFWVLLWNTESILMYFGQQPDLARNAGLYISAYMWSILPFLCFIILRNFVSALEQPVWALIISVIAVMANALFNYALIFGKFGVPAFGVIGAGIGSVMTNMLMFGGMALVVVLHKRFRRYHLFGRFWGADWQRYRALWKLGLPIGVTMGLEGSVFGIAALLMGLINAESVAAHAIALQLASLTFMVPMGLGQAATVRVGIQYGRKDHAGITRAGWVSFALGTSFMAAMALVFVLAPDFLIAIFIDANAPGNDKVAALAVSFLAIAAIFQIVDGAQVVGAGMLRGLHDTTVPMVFALMGYWFIGIGVGAGLAFWQGWEGIGVWTGLASGLGIVAVLMLARWMMRERIGLLP</sequence>
<gene>
    <name evidence="3" type="ORF">GCM10009096_13470</name>
</gene>
<comment type="caution">
    <text evidence="3">The sequence shown here is derived from an EMBL/GenBank/DDBJ whole genome shotgun (WGS) entry which is preliminary data.</text>
</comment>
<evidence type="ECO:0000256" key="2">
    <source>
        <dbReference type="SAM" id="Phobius"/>
    </source>
</evidence>
<feature type="transmembrane region" description="Helical" evidence="2">
    <location>
        <begin position="283"/>
        <end position="306"/>
    </location>
</feature>